<dbReference type="Proteomes" id="UP001201980">
    <property type="component" value="Unassembled WGS sequence"/>
</dbReference>
<dbReference type="AlphaFoldDB" id="A0AAD5RZ10"/>
<gene>
    <name evidence="2" type="ORF">MKZ38_003232</name>
</gene>
<name>A0AAD5RZ10_9PEZI</name>
<evidence type="ECO:0000313" key="2">
    <source>
        <dbReference type="EMBL" id="KAJ2907375.1"/>
    </source>
</evidence>
<organism evidence="2 3">
    <name type="scientific">Zalerion maritima</name>
    <dbReference type="NCBI Taxonomy" id="339359"/>
    <lineage>
        <taxon>Eukaryota</taxon>
        <taxon>Fungi</taxon>
        <taxon>Dikarya</taxon>
        <taxon>Ascomycota</taxon>
        <taxon>Pezizomycotina</taxon>
        <taxon>Sordariomycetes</taxon>
        <taxon>Lulworthiomycetidae</taxon>
        <taxon>Lulworthiales</taxon>
        <taxon>Lulworthiaceae</taxon>
        <taxon>Zalerion</taxon>
    </lineage>
</organism>
<dbReference type="PANTHER" id="PTHR34286">
    <property type="entry name" value="TRANSMEMBRANE PROTEIN"/>
    <property type="match status" value="1"/>
</dbReference>
<evidence type="ECO:0000256" key="1">
    <source>
        <dbReference type="SAM" id="Phobius"/>
    </source>
</evidence>
<keyword evidence="1" id="KW-0812">Transmembrane</keyword>
<reference evidence="2" key="1">
    <citation type="submission" date="2022-07" db="EMBL/GenBank/DDBJ databases">
        <title>Draft genome sequence of Zalerion maritima ATCC 34329, a (micro)plastics degrading marine fungus.</title>
        <authorList>
            <person name="Paco A."/>
            <person name="Goncalves M.F.M."/>
            <person name="Rocha-Santos T.A.P."/>
            <person name="Alves A."/>
        </authorList>
    </citation>
    <scope>NUCLEOTIDE SEQUENCE</scope>
    <source>
        <strain evidence="2">ATCC 34329</strain>
    </source>
</reference>
<dbReference type="PANTHER" id="PTHR34286:SF1">
    <property type="entry name" value="TRANSMEMBRANE PROTEIN"/>
    <property type="match status" value="1"/>
</dbReference>
<feature type="transmembrane region" description="Helical" evidence="1">
    <location>
        <begin position="32"/>
        <end position="52"/>
    </location>
</feature>
<dbReference type="EMBL" id="JAKWBI020000001">
    <property type="protein sequence ID" value="KAJ2907375.1"/>
    <property type="molecule type" value="Genomic_DNA"/>
</dbReference>
<accession>A0AAD5RZ10</accession>
<evidence type="ECO:0000313" key="3">
    <source>
        <dbReference type="Proteomes" id="UP001201980"/>
    </source>
</evidence>
<sequence>MGGARKIPYPKHVWSPSGGWYSQPANWRANTAVALACIFGVSAIVFTISANLEERYHYPEPGRFYPSRYWSRGVIEHEKKMAEEAANKAKSESS</sequence>
<keyword evidence="3" id="KW-1185">Reference proteome</keyword>
<comment type="caution">
    <text evidence="2">The sequence shown here is derived from an EMBL/GenBank/DDBJ whole genome shotgun (WGS) entry which is preliminary data.</text>
</comment>
<keyword evidence="1" id="KW-0472">Membrane</keyword>
<protein>
    <submittedName>
        <fullName evidence="2">Uncharacterized protein</fullName>
    </submittedName>
</protein>
<keyword evidence="1" id="KW-1133">Transmembrane helix</keyword>
<proteinExistence type="predicted"/>